<protein>
    <submittedName>
        <fullName evidence="1">Uncharacterized protein</fullName>
    </submittedName>
</protein>
<comment type="caution">
    <text evidence="1">The sequence shown here is derived from an EMBL/GenBank/DDBJ whole genome shotgun (WGS) entry which is preliminary data.</text>
</comment>
<evidence type="ECO:0000313" key="2">
    <source>
        <dbReference type="Proteomes" id="UP000032233"/>
    </source>
</evidence>
<name>A0A0D2JUN5_9BACT</name>
<dbReference type="Proteomes" id="UP000032233">
    <property type="component" value="Unassembled WGS sequence"/>
</dbReference>
<accession>A0A0D2JUN5</accession>
<proteinExistence type="predicted"/>
<keyword evidence="2" id="KW-1185">Reference proteome</keyword>
<organism evidence="1 2">
    <name type="scientific">Dethiosulfatarculus sandiegensis</name>
    <dbReference type="NCBI Taxonomy" id="1429043"/>
    <lineage>
        <taxon>Bacteria</taxon>
        <taxon>Pseudomonadati</taxon>
        <taxon>Thermodesulfobacteriota</taxon>
        <taxon>Desulfarculia</taxon>
        <taxon>Desulfarculales</taxon>
        <taxon>Desulfarculaceae</taxon>
        <taxon>Dethiosulfatarculus</taxon>
    </lineage>
</organism>
<evidence type="ECO:0000313" key="1">
    <source>
        <dbReference type="EMBL" id="KIX13240.1"/>
    </source>
</evidence>
<sequence>MYSQWVKLLFLSKYNLDNGFEEIKKNTIFYQEIWQ</sequence>
<reference evidence="1 2" key="1">
    <citation type="submission" date="2013-11" db="EMBL/GenBank/DDBJ databases">
        <title>Metagenomic analysis of a methanogenic consortium involved in long chain n-alkane degradation.</title>
        <authorList>
            <person name="Davidova I.A."/>
            <person name="Callaghan A.V."/>
            <person name="Wawrik B."/>
            <person name="Pruitt S."/>
            <person name="Marks C."/>
            <person name="Duncan K.E."/>
            <person name="Suflita J.M."/>
        </authorList>
    </citation>
    <scope>NUCLEOTIDE SEQUENCE [LARGE SCALE GENOMIC DNA]</scope>
    <source>
        <strain evidence="1 2">SPR</strain>
    </source>
</reference>
<dbReference type="InParanoid" id="A0A0D2JUN5"/>
<dbReference type="EMBL" id="AZAC01000017">
    <property type="protein sequence ID" value="KIX13240.1"/>
    <property type="molecule type" value="Genomic_DNA"/>
</dbReference>
<dbReference type="AlphaFoldDB" id="A0A0D2JUN5"/>
<gene>
    <name evidence="1" type="ORF">X474_14565</name>
</gene>